<dbReference type="Proteomes" id="UP001281761">
    <property type="component" value="Unassembled WGS sequence"/>
</dbReference>
<evidence type="ECO:0000313" key="2">
    <source>
        <dbReference type="Proteomes" id="UP001281761"/>
    </source>
</evidence>
<organism evidence="1 2">
    <name type="scientific">Blattamonas nauphoetae</name>
    <dbReference type="NCBI Taxonomy" id="2049346"/>
    <lineage>
        <taxon>Eukaryota</taxon>
        <taxon>Metamonada</taxon>
        <taxon>Preaxostyla</taxon>
        <taxon>Oxymonadida</taxon>
        <taxon>Blattamonas</taxon>
    </lineage>
</organism>
<name>A0ABQ9Y6U1_9EUKA</name>
<proteinExistence type="predicted"/>
<protein>
    <submittedName>
        <fullName evidence="1">Uncharacterized protein</fullName>
    </submittedName>
</protein>
<keyword evidence="2" id="KW-1185">Reference proteome</keyword>
<reference evidence="1 2" key="1">
    <citation type="journal article" date="2022" name="bioRxiv">
        <title>Genomics of Preaxostyla Flagellates Illuminates Evolutionary Transitions and the Path Towards Mitochondrial Loss.</title>
        <authorList>
            <person name="Novak L.V.F."/>
            <person name="Treitli S.C."/>
            <person name="Pyrih J."/>
            <person name="Halakuc P."/>
            <person name="Pipaliya S.V."/>
            <person name="Vacek V."/>
            <person name="Brzon O."/>
            <person name="Soukal P."/>
            <person name="Eme L."/>
            <person name="Dacks J.B."/>
            <person name="Karnkowska A."/>
            <person name="Elias M."/>
            <person name="Hampl V."/>
        </authorList>
    </citation>
    <scope>NUCLEOTIDE SEQUENCE [LARGE SCALE GENOMIC DNA]</scope>
    <source>
        <strain evidence="1">NAU3</strain>
        <tissue evidence="1">Gut</tissue>
    </source>
</reference>
<dbReference type="EMBL" id="JARBJD010000029">
    <property type="protein sequence ID" value="KAK2959487.1"/>
    <property type="molecule type" value="Genomic_DNA"/>
</dbReference>
<comment type="caution">
    <text evidence="1">The sequence shown here is derived from an EMBL/GenBank/DDBJ whole genome shotgun (WGS) entry which is preliminary data.</text>
</comment>
<evidence type="ECO:0000313" key="1">
    <source>
        <dbReference type="EMBL" id="KAK2959487.1"/>
    </source>
</evidence>
<sequence length="86" mass="9383">MRGKSVEARTLTVKAILETKPYFIITSHTSTTSTSPTQPSNHLTLRVASVSPLYSSCHPLVHFRSLHKHITSGHISSISCPNTAKV</sequence>
<gene>
    <name evidence="1" type="ORF">BLNAU_5536</name>
</gene>
<accession>A0ABQ9Y6U1</accession>